<proteinExistence type="predicted"/>
<dbReference type="Proteomes" id="UP001596037">
    <property type="component" value="Unassembled WGS sequence"/>
</dbReference>
<evidence type="ECO:0000256" key="2">
    <source>
        <dbReference type="ARBA" id="ARBA00023172"/>
    </source>
</evidence>
<reference evidence="5" key="1">
    <citation type="journal article" date="2019" name="Int. J. Syst. Evol. Microbiol.">
        <title>The Global Catalogue of Microorganisms (GCM) 10K type strain sequencing project: providing services to taxonomists for standard genome sequencing and annotation.</title>
        <authorList>
            <consortium name="The Broad Institute Genomics Platform"/>
            <consortium name="The Broad Institute Genome Sequencing Center for Infectious Disease"/>
            <person name="Wu L."/>
            <person name="Ma J."/>
        </authorList>
    </citation>
    <scope>NUCLEOTIDE SEQUENCE [LARGE SCALE GENOMIC DNA]</scope>
    <source>
        <strain evidence="5">CCUG 57401</strain>
    </source>
</reference>
<gene>
    <name evidence="4" type="ORF">ACFPOE_11535</name>
</gene>
<protein>
    <recommendedName>
        <fullName evidence="6">Integrase</fullName>
    </recommendedName>
</protein>
<sequence length="352" mass="39459">MRVYSIGYKMRSGKWAFRYECPASDAPAIAALRRKAIQESAKVDEDRPIGGFAGLVDAWFTWQDALPATSADKRAASTIAENRREAANLKDVWGNFEPDEITRTMGYDYLEACLTATDDDGKLRPRPEKGNKEIALAHLILEWGIRKGKLTVNPLAKLRKNRAVKQQRLVTAQEMALAVEMGRQHGGPQLIVALALRTAWLCIRRSVEVRALTRHAITDDGILWTDGKDKTKAKVLIEWSPELRATITEALGVKRNKDAGTILIFGNMSGLRYTKGGWKSILHDLMTECEAAAAKRRIEFRKFSLQDCRPLGVSDKLDRGDQDTQDATGHRDGKMISQVYDRRKQKRAKPAA</sequence>
<evidence type="ECO:0000313" key="5">
    <source>
        <dbReference type="Proteomes" id="UP001596037"/>
    </source>
</evidence>
<feature type="compositionally biased region" description="Basic residues" evidence="3">
    <location>
        <begin position="343"/>
        <end position="352"/>
    </location>
</feature>
<comment type="caution">
    <text evidence="4">The sequence shown here is derived from an EMBL/GenBank/DDBJ whole genome shotgun (WGS) entry which is preliminary data.</text>
</comment>
<evidence type="ECO:0008006" key="6">
    <source>
        <dbReference type="Google" id="ProtNLM"/>
    </source>
</evidence>
<organism evidence="4 5">
    <name type="scientific">Caenimonas terrae</name>
    <dbReference type="NCBI Taxonomy" id="696074"/>
    <lineage>
        <taxon>Bacteria</taxon>
        <taxon>Pseudomonadati</taxon>
        <taxon>Pseudomonadota</taxon>
        <taxon>Betaproteobacteria</taxon>
        <taxon>Burkholderiales</taxon>
        <taxon>Comamonadaceae</taxon>
        <taxon>Caenimonas</taxon>
    </lineage>
</organism>
<feature type="compositionally biased region" description="Basic and acidic residues" evidence="3">
    <location>
        <begin position="315"/>
        <end position="334"/>
    </location>
</feature>
<dbReference type="InterPro" id="IPR011010">
    <property type="entry name" value="DNA_brk_join_enz"/>
</dbReference>
<dbReference type="EMBL" id="JBHSMF010000006">
    <property type="protein sequence ID" value="MFC5498169.1"/>
    <property type="molecule type" value="Genomic_DNA"/>
</dbReference>
<evidence type="ECO:0000313" key="4">
    <source>
        <dbReference type="EMBL" id="MFC5498169.1"/>
    </source>
</evidence>
<dbReference type="Gene3D" id="1.10.150.130">
    <property type="match status" value="1"/>
</dbReference>
<keyword evidence="1" id="KW-0238">DNA-binding</keyword>
<name>A0ABW0NDZ7_9BURK</name>
<dbReference type="Gene3D" id="1.10.443.10">
    <property type="entry name" value="Intergrase catalytic core"/>
    <property type="match status" value="1"/>
</dbReference>
<dbReference type="InterPro" id="IPR013762">
    <property type="entry name" value="Integrase-like_cat_sf"/>
</dbReference>
<keyword evidence="5" id="KW-1185">Reference proteome</keyword>
<dbReference type="SUPFAM" id="SSF56349">
    <property type="entry name" value="DNA breaking-rejoining enzymes"/>
    <property type="match status" value="1"/>
</dbReference>
<dbReference type="InterPro" id="IPR010998">
    <property type="entry name" value="Integrase_recombinase_N"/>
</dbReference>
<evidence type="ECO:0000256" key="3">
    <source>
        <dbReference type="SAM" id="MobiDB-lite"/>
    </source>
</evidence>
<evidence type="ECO:0000256" key="1">
    <source>
        <dbReference type="ARBA" id="ARBA00023125"/>
    </source>
</evidence>
<keyword evidence="2" id="KW-0233">DNA recombination</keyword>
<feature type="region of interest" description="Disordered" evidence="3">
    <location>
        <begin position="314"/>
        <end position="352"/>
    </location>
</feature>
<accession>A0ABW0NDZ7</accession>